<evidence type="ECO:0000256" key="2">
    <source>
        <dbReference type="ARBA" id="ARBA00022475"/>
    </source>
</evidence>
<evidence type="ECO:0000313" key="12">
    <source>
        <dbReference type="Proteomes" id="UP000076420"/>
    </source>
</evidence>
<feature type="domain" description="G-protein coupled receptors family 1 profile" evidence="10">
    <location>
        <begin position="39"/>
        <end position="143"/>
    </location>
</feature>
<accession>A0A2C9L3J0</accession>
<feature type="domain" description="G-protein coupled receptors family 1 profile" evidence="10">
    <location>
        <begin position="160"/>
        <end position="287"/>
    </location>
</feature>
<dbReference type="PRINTS" id="PR00237">
    <property type="entry name" value="GPCRRHODOPSN"/>
</dbReference>
<evidence type="ECO:0000313" key="11">
    <source>
        <dbReference type="EnsemblMetazoa" id="BGLB026657-PA"/>
    </source>
</evidence>
<dbReference type="GO" id="GO:0007187">
    <property type="term" value="P:G protein-coupled receptor signaling pathway, coupled to cyclic nucleotide second messenger"/>
    <property type="evidence" value="ECO:0007669"/>
    <property type="project" value="TreeGrafter"/>
</dbReference>
<keyword evidence="3 9" id="KW-0812">Transmembrane</keyword>
<evidence type="ECO:0000256" key="7">
    <source>
        <dbReference type="ARBA" id="ARBA00023170"/>
    </source>
</evidence>
<keyword evidence="2" id="KW-1003">Cell membrane</keyword>
<sequence>MDLQNSTVCQASFKIIGSNHVLVALSVLLVILAASTFLGNGAVLVAMVQTIRTQNDFQRSNSHSSHVTKLLMLSMTVSGVVVGALLMPLALLEFISNGIWTFGIFWLKFRVCADYLICCITSFHISFMAIDTYLLVCKPLLYRLLTLVVLDVIALVTFLTNGVVFVAIVPTVRKLDVVHSVRNHSNNSYITKMLILSMTISGVLVGGFLMPLASVSIISDGILGDSLFNVRVYADYLLCMITSFHITFMAIDTYLVVRKPLVYRRLSPRISYVVIALGWIIPTLIIVGPEQKLNKIGEKEIIERVREKESGDDTNSFMQPNECRHTKLCSQFCDSSYENRCFRNNAVSKVGN</sequence>
<dbReference type="GO" id="GO:0005886">
    <property type="term" value="C:plasma membrane"/>
    <property type="evidence" value="ECO:0007669"/>
    <property type="project" value="UniProtKB-SubCell"/>
</dbReference>
<evidence type="ECO:0000256" key="9">
    <source>
        <dbReference type="SAM" id="Phobius"/>
    </source>
</evidence>
<dbReference type="GO" id="GO:0030425">
    <property type="term" value="C:dendrite"/>
    <property type="evidence" value="ECO:0007669"/>
    <property type="project" value="TreeGrafter"/>
</dbReference>
<dbReference type="PROSITE" id="PS50262">
    <property type="entry name" value="G_PROTEIN_RECEP_F1_2"/>
    <property type="match status" value="2"/>
</dbReference>
<evidence type="ECO:0000256" key="1">
    <source>
        <dbReference type="ARBA" id="ARBA00004651"/>
    </source>
</evidence>
<keyword evidence="8" id="KW-0807">Transducer</keyword>
<dbReference type="KEGG" id="bgt:106050678"/>
<dbReference type="VEuPathDB" id="VectorBase:BGLB026657"/>
<comment type="subcellular location">
    <subcellularLocation>
        <location evidence="1">Cell membrane</location>
        <topology evidence="1">Multi-pass membrane protein</topology>
    </subcellularLocation>
</comment>
<dbReference type="GO" id="GO:0007198">
    <property type="term" value="P:adenylate cyclase-inhibiting serotonin receptor signaling pathway"/>
    <property type="evidence" value="ECO:0007669"/>
    <property type="project" value="TreeGrafter"/>
</dbReference>
<dbReference type="GO" id="GO:0030594">
    <property type="term" value="F:neurotransmitter receptor activity"/>
    <property type="evidence" value="ECO:0007669"/>
    <property type="project" value="TreeGrafter"/>
</dbReference>
<evidence type="ECO:0000256" key="4">
    <source>
        <dbReference type="ARBA" id="ARBA00022989"/>
    </source>
</evidence>
<feature type="transmembrane region" description="Helical" evidence="9">
    <location>
        <begin position="269"/>
        <end position="288"/>
    </location>
</feature>
<dbReference type="GO" id="GO:0004993">
    <property type="term" value="F:G protein-coupled serotonin receptor activity"/>
    <property type="evidence" value="ECO:0007669"/>
    <property type="project" value="TreeGrafter"/>
</dbReference>
<keyword evidence="5" id="KW-0297">G-protein coupled receptor</keyword>
<evidence type="ECO:0000256" key="5">
    <source>
        <dbReference type="ARBA" id="ARBA00023040"/>
    </source>
</evidence>
<evidence type="ECO:0000256" key="6">
    <source>
        <dbReference type="ARBA" id="ARBA00023136"/>
    </source>
</evidence>
<keyword evidence="7" id="KW-0675">Receptor</keyword>
<dbReference type="GO" id="GO:0007268">
    <property type="term" value="P:chemical synaptic transmission"/>
    <property type="evidence" value="ECO:0007669"/>
    <property type="project" value="TreeGrafter"/>
</dbReference>
<evidence type="ECO:0000256" key="3">
    <source>
        <dbReference type="ARBA" id="ARBA00022692"/>
    </source>
</evidence>
<evidence type="ECO:0000259" key="10">
    <source>
        <dbReference type="PROSITE" id="PS50262"/>
    </source>
</evidence>
<evidence type="ECO:0000256" key="8">
    <source>
        <dbReference type="ARBA" id="ARBA00023224"/>
    </source>
</evidence>
<dbReference type="Proteomes" id="UP000076420">
    <property type="component" value="Unassembled WGS sequence"/>
</dbReference>
<dbReference type="Pfam" id="PF00001">
    <property type="entry name" value="7tm_1"/>
    <property type="match status" value="2"/>
</dbReference>
<dbReference type="InterPro" id="IPR000276">
    <property type="entry name" value="GPCR_Rhodpsn"/>
</dbReference>
<name>A0A2C9L3J0_BIOGL</name>
<proteinExistence type="predicted"/>
<dbReference type="PANTHER" id="PTHR24247:SF241">
    <property type="entry name" value="5-HYDROXYTRYPTAMINE RECEPTOR 2A-RELATED"/>
    <property type="match status" value="1"/>
</dbReference>
<reference evidence="11" key="1">
    <citation type="submission" date="2020-05" db="UniProtKB">
        <authorList>
            <consortium name="EnsemblMetazoa"/>
        </authorList>
    </citation>
    <scope>IDENTIFICATION</scope>
    <source>
        <strain evidence="11">BB02</strain>
    </source>
</reference>
<dbReference type="GO" id="GO:0045202">
    <property type="term" value="C:synapse"/>
    <property type="evidence" value="ECO:0007669"/>
    <property type="project" value="GOC"/>
</dbReference>
<protein>
    <recommendedName>
        <fullName evidence="10">G-protein coupled receptors family 1 profile domain-containing protein</fullName>
    </recommendedName>
</protein>
<keyword evidence="6 9" id="KW-0472">Membrane</keyword>
<dbReference type="GO" id="GO:0051378">
    <property type="term" value="F:serotonin binding"/>
    <property type="evidence" value="ECO:0007669"/>
    <property type="project" value="TreeGrafter"/>
</dbReference>
<dbReference type="Gene3D" id="1.20.1070.10">
    <property type="entry name" value="Rhodopsin 7-helix transmembrane proteins"/>
    <property type="match status" value="2"/>
</dbReference>
<dbReference type="VEuPathDB" id="VectorBase:BGLAX_029337"/>
<feature type="transmembrane region" description="Helical" evidence="9">
    <location>
        <begin position="148"/>
        <end position="172"/>
    </location>
</feature>
<dbReference type="EnsemblMetazoa" id="BGLB026657-RA">
    <property type="protein sequence ID" value="BGLB026657-PA"/>
    <property type="gene ID" value="BGLB026657"/>
</dbReference>
<feature type="transmembrane region" description="Helical" evidence="9">
    <location>
        <begin position="193"/>
        <end position="213"/>
    </location>
</feature>
<feature type="transmembrane region" description="Helical" evidence="9">
    <location>
        <begin position="113"/>
        <end position="136"/>
    </location>
</feature>
<dbReference type="SUPFAM" id="SSF81321">
    <property type="entry name" value="Family A G protein-coupled receptor-like"/>
    <property type="match status" value="2"/>
</dbReference>
<gene>
    <name evidence="11" type="primary">106050678</name>
</gene>
<organism evidence="11 12">
    <name type="scientific">Biomphalaria glabrata</name>
    <name type="common">Bloodfluke planorb</name>
    <name type="synonym">Freshwater snail</name>
    <dbReference type="NCBI Taxonomy" id="6526"/>
    <lineage>
        <taxon>Eukaryota</taxon>
        <taxon>Metazoa</taxon>
        <taxon>Spiralia</taxon>
        <taxon>Lophotrochozoa</taxon>
        <taxon>Mollusca</taxon>
        <taxon>Gastropoda</taxon>
        <taxon>Heterobranchia</taxon>
        <taxon>Euthyneura</taxon>
        <taxon>Panpulmonata</taxon>
        <taxon>Hygrophila</taxon>
        <taxon>Lymnaeoidea</taxon>
        <taxon>Planorbidae</taxon>
        <taxon>Biomphalaria</taxon>
    </lineage>
</organism>
<keyword evidence="4 9" id="KW-1133">Transmembrane helix</keyword>
<feature type="transmembrane region" description="Helical" evidence="9">
    <location>
        <begin position="21"/>
        <end position="51"/>
    </location>
</feature>
<dbReference type="PANTHER" id="PTHR24247">
    <property type="entry name" value="5-HYDROXYTRYPTAMINE RECEPTOR"/>
    <property type="match status" value="1"/>
</dbReference>
<dbReference type="STRING" id="6526.A0A2C9L3J0"/>
<feature type="transmembrane region" description="Helical" evidence="9">
    <location>
        <begin position="233"/>
        <end position="257"/>
    </location>
</feature>
<dbReference type="VEuPathDB" id="VectorBase:BGLAX_047268"/>
<dbReference type="InterPro" id="IPR017452">
    <property type="entry name" value="GPCR_Rhodpsn_7TM"/>
</dbReference>
<dbReference type="AlphaFoldDB" id="A0A2C9L3J0"/>
<feature type="transmembrane region" description="Helical" evidence="9">
    <location>
        <begin position="71"/>
        <end position="92"/>
    </location>
</feature>